<evidence type="ECO:0000259" key="1">
    <source>
        <dbReference type="Pfam" id="PF20231"/>
    </source>
</evidence>
<name>A0A0H2RHK0_9AGAM</name>
<sequence length="433" mass="49890">MELSNSKVDGNIATIETLLRQGGVYDVEKFAKQRPEISNPEDHFIFFHGDLGTGDRIQTAQLRRSLEKTIRLRLQNVIFIPGLFHIKMACADGIWRIFLEPREARSDETSFFSLLPALRPGDTSKIAGGTCGYQILNESIIHIGRAERLGWWEKIIEENVPGCKTLDEFAEREPSWDAIEKLAVSLAKHVSSKRLREIRKKPDKKRDYQYENTLRRTQYFLLYEETAHSIRSGDVGRVETCLRKWIPIFKGVGKHKYAAMLLQFLTDVHFVYPPSLSKSIRYNWFCNISGKEMKCQGQDWLVELNNWLTKGIYGGHGSNNTVDRVVKESVLIQLFRDIICIIERQFGINPKLTRHGEPDMRSTYTELRRLMRESNMFNCMEGRKTAHLIRDAVEAGMYRFASESSAQADDILDNSNESEQAVTEEDIIMESVI</sequence>
<dbReference type="InParanoid" id="A0A0H2RHK0"/>
<keyword evidence="3" id="KW-1185">Reference proteome</keyword>
<accession>A0A0H2RHK0</accession>
<evidence type="ECO:0000313" key="2">
    <source>
        <dbReference type="EMBL" id="KLO04346.1"/>
    </source>
</evidence>
<evidence type="ECO:0000313" key="3">
    <source>
        <dbReference type="Proteomes" id="UP000053477"/>
    </source>
</evidence>
<dbReference type="OrthoDB" id="4743193at2759"/>
<dbReference type="Pfam" id="PF20231">
    <property type="entry name" value="DUF6589"/>
    <property type="match status" value="1"/>
</dbReference>
<gene>
    <name evidence="2" type="ORF">SCHPADRAFT_840734</name>
</gene>
<proteinExistence type="predicted"/>
<dbReference type="InterPro" id="IPR046496">
    <property type="entry name" value="DUF6589"/>
</dbReference>
<dbReference type="EMBL" id="KQ086581">
    <property type="protein sequence ID" value="KLO04346.1"/>
    <property type="molecule type" value="Genomic_DNA"/>
</dbReference>
<feature type="domain" description="DUF6589" evidence="1">
    <location>
        <begin position="1"/>
        <end position="355"/>
    </location>
</feature>
<dbReference type="Proteomes" id="UP000053477">
    <property type="component" value="Unassembled WGS sequence"/>
</dbReference>
<protein>
    <recommendedName>
        <fullName evidence="1">DUF6589 domain-containing protein</fullName>
    </recommendedName>
</protein>
<dbReference type="AlphaFoldDB" id="A0A0H2RHK0"/>
<dbReference type="STRING" id="27342.A0A0H2RHK0"/>
<reference evidence="2 3" key="1">
    <citation type="submission" date="2015-04" db="EMBL/GenBank/DDBJ databases">
        <title>Complete genome sequence of Schizopora paradoxa KUC8140, a cosmopolitan wood degrader in East Asia.</title>
        <authorList>
            <consortium name="DOE Joint Genome Institute"/>
            <person name="Min B."/>
            <person name="Park H."/>
            <person name="Jang Y."/>
            <person name="Kim J.-J."/>
            <person name="Kim K.H."/>
            <person name="Pangilinan J."/>
            <person name="Lipzen A."/>
            <person name="Riley R."/>
            <person name="Grigoriev I.V."/>
            <person name="Spatafora J.W."/>
            <person name="Choi I.-G."/>
        </authorList>
    </citation>
    <scope>NUCLEOTIDE SEQUENCE [LARGE SCALE GENOMIC DNA]</scope>
    <source>
        <strain evidence="2 3">KUC8140</strain>
    </source>
</reference>
<organism evidence="2 3">
    <name type="scientific">Schizopora paradoxa</name>
    <dbReference type="NCBI Taxonomy" id="27342"/>
    <lineage>
        <taxon>Eukaryota</taxon>
        <taxon>Fungi</taxon>
        <taxon>Dikarya</taxon>
        <taxon>Basidiomycota</taxon>
        <taxon>Agaricomycotina</taxon>
        <taxon>Agaricomycetes</taxon>
        <taxon>Hymenochaetales</taxon>
        <taxon>Schizoporaceae</taxon>
        <taxon>Schizopora</taxon>
    </lineage>
</organism>